<proteinExistence type="predicted"/>
<dbReference type="Proteomes" id="UP001138686">
    <property type="component" value="Unassembled WGS sequence"/>
</dbReference>
<dbReference type="GO" id="GO:0003700">
    <property type="term" value="F:DNA-binding transcription factor activity"/>
    <property type="evidence" value="ECO:0007669"/>
    <property type="project" value="InterPro"/>
</dbReference>
<sequence length="150" mass="17433">MDIESEIKNTSPLSLSTRSVINLMYTARQIEEIAAAKFKEYDLTAQQYNVMRILRGQKGNPANLSTIQERMIDKSSNTTRLIDKLIQKGYAKRQICKKNRRKIEVFITENGLELLKKLDPLTEQVNKNIMEKLSINEKEKLNSFLDKLRN</sequence>
<dbReference type="PANTHER" id="PTHR33164">
    <property type="entry name" value="TRANSCRIPTIONAL REGULATOR, MARR FAMILY"/>
    <property type="match status" value="1"/>
</dbReference>
<dbReference type="AlphaFoldDB" id="A0A9X1FRC7"/>
<dbReference type="RefSeq" id="WP_219053460.1">
    <property type="nucleotide sequence ID" value="NZ_JAHWDP010000006.1"/>
</dbReference>
<keyword evidence="3" id="KW-1185">Reference proteome</keyword>
<accession>A0A9X1FRC7</accession>
<evidence type="ECO:0000313" key="2">
    <source>
        <dbReference type="EMBL" id="MBW2938933.1"/>
    </source>
</evidence>
<dbReference type="Pfam" id="PF01047">
    <property type="entry name" value="MarR"/>
    <property type="match status" value="1"/>
</dbReference>
<protein>
    <submittedName>
        <fullName evidence="2">MarR family transcriptional regulator</fullName>
    </submittedName>
</protein>
<organism evidence="2 3">
    <name type="scientific">Halomarinibacterium sedimenti</name>
    <dbReference type="NCBI Taxonomy" id="2857106"/>
    <lineage>
        <taxon>Bacteria</taxon>
        <taxon>Pseudomonadati</taxon>
        <taxon>Bacteroidota</taxon>
        <taxon>Flavobacteriia</taxon>
        <taxon>Flavobacteriales</taxon>
        <taxon>Flavobacteriaceae</taxon>
        <taxon>Halomarinibacterium</taxon>
    </lineage>
</organism>
<name>A0A9X1FRC7_9FLAO</name>
<dbReference type="PROSITE" id="PS50995">
    <property type="entry name" value="HTH_MARR_2"/>
    <property type="match status" value="1"/>
</dbReference>
<reference evidence="2" key="1">
    <citation type="submission" date="2021-07" db="EMBL/GenBank/DDBJ databases">
        <title>Aureisphaera sp. CAU 1614 isolated from sea sediment.</title>
        <authorList>
            <person name="Kim W."/>
        </authorList>
    </citation>
    <scope>NUCLEOTIDE SEQUENCE</scope>
    <source>
        <strain evidence="2">CAU 1614</strain>
    </source>
</reference>
<dbReference type="InterPro" id="IPR039422">
    <property type="entry name" value="MarR/SlyA-like"/>
</dbReference>
<evidence type="ECO:0000313" key="3">
    <source>
        <dbReference type="Proteomes" id="UP001138686"/>
    </source>
</evidence>
<comment type="caution">
    <text evidence="2">The sequence shown here is derived from an EMBL/GenBank/DDBJ whole genome shotgun (WGS) entry which is preliminary data.</text>
</comment>
<evidence type="ECO:0000259" key="1">
    <source>
        <dbReference type="PROSITE" id="PS50995"/>
    </source>
</evidence>
<dbReference type="InterPro" id="IPR000835">
    <property type="entry name" value="HTH_MarR-typ"/>
</dbReference>
<gene>
    <name evidence="2" type="ORF">KXJ69_12520</name>
</gene>
<dbReference type="SMART" id="SM00347">
    <property type="entry name" value="HTH_MARR"/>
    <property type="match status" value="1"/>
</dbReference>
<dbReference type="PANTHER" id="PTHR33164:SF43">
    <property type="entry name" value="HTH-TYPE TRANSCRIPTIONAL REPRESSOR YETL"/>
    <property type="match status" value="1"/>
</dbReference>
<feature type="domain" description="HTH marR-type" evidence="1">
    <location>
        <begin position="1"/>
        <end position="150"/>
    </location>
</feature>
<dbReference type="GO" id="GO:0006950">
    <property type="term" value="P:response to stress"/>
    <property type="evidence" value="ECO:0007669"/>
    <property type="project" value="TreeGrafter"/>
</dbReference>
<dbReference type="EMBL" id="JAHWDP010000006">
    <property type="protein sequence ID" value="MBW2938933.1"/>
    <property type="molecule type" value="Genomic_DNA"/>
</dbReference>